<dbReference type="GO" id="GO:0006281">
    <property type="term" value="P:DNA repair"/>
    <property type="evidence" value="ECO:0007669"/>
    <property type="project" value="UniProtKB-KW"/>
</dbReference>
<dbReference type="Pfam" id="PF01035">
    <property type="entry name" value="DNA_binding_1"/>
    <property type="match status" value="1"/>
</dbReference>
<evidence type="ECO:0000313" key="13">
    <source>
        <dbReference type="EMBL" id="CAD8769762.1"/>
    </source>
</evidence>
<dbReference type="PROSITE" id="PS00374">
    <property type="entry name" value="MGMT"/>
    <property type="match status" value="1"/>
</dbReference>
<dbReference type="InterPro" id="IPR014048">
    <property type="entry name" value="MethylDNA_cys_MeTrfase_DNA-bd"/>
</dbReference>
<evidence type="ECO:0000256" key="6">
    <source>
        <dbReference type="ARBA" id="ARBA00022679"/>
    </source>
</evidence>
<evidence type="ECO:0000256" key="4">
    <source>
        <dbReference type="ARBA" id="ARBA00015377"/>
    </source>
</evidence>
<evidence type="ECO:0000256" key="1">
    <source>
        <dbReference type="ARBA" id="ARBA00001286"/>
    </source>
</evidence>
<evidence type="ECO:0000256" key="7">
    <source>
        <dbReference type="ARBA" id="ARBA00022763"/>
    </source>
</evidence>
<dbReference type="InterPro" id="IPR001497">
    <property type="entry name" value="MethylDNA_cys_MeTrfase_AS"/>
</dbReference>
<sequence length="152" mass="16679">MVKAKIVKQRPPTAFESSVYEICSAIPAGKVATYGILSKILKTSPRAVGQSLRRNPYAPIVPCHRVIAADRSIGGFCGQTGCDNTIVQKKIRLLEDEGVAFEIMDLKSVENRQAMVMEKCIISIEELENSAAALLKVSKETIKVDNEKIVRC</sequence>
<dbReference type="GO" id="GO:0032259">
    <property type="term" value="P:methylation"/>
    <property type="evidence" value="ECO:0007669"/>
    <property type="project" value="UniProtKB-KW"/>
</dbReference>
<dbReference type="Gene3D" id="1.10.10.10">
    <property type="entry name" value="Winged helix-like DNA-binding domain superfamily/Winged helix DNA-binding domain"/>
    <property type="match status" value="1"/>
</dbReference>
<name>A0A7S0UVQ5_9CHLO</name>
<dbReference type="EMBL" id="HBFM01009664">
    <property type="protein sequence ID" value="CAD8769762.1"/>
    <property type="molecule type" value="Transcribed_RNA"/>
</dbReference>
<comment type="catalytic activity">
    <reaction evidence="11">
        <text>a 6-O-methyl-2'-deoxyguanosine in DNA + L-cysteinyl-[protein] = S-methyl-L-cysteinyl-[protein] + a 2'-deoxyguanosine in DNA</text>
        <dbReference type="Rhea" id="RHEA:24000"/>
        <dbReference type="Rhea" id="RHEA-COMP:10131"/>
        <dbReference type="Rhea" id="RHEA-COMP:10132"/>
        <dbReference type="Rhea" id="RHEA-COMP:11367"/>
        <dbReference type="Rhea" id="RHEA-COMP:11368"/>
        <dbReference type="ChEBI" id="CHEBI:29950"/>
        <dbReference type="ChEBI" id="CHEBI:82612"/>
        <dbReference type="ChEBI" id="CHEBI:85445"/>
        <dbReference type="ChEBI" id="CHEBI:85448"/>
        <dbReference type="EC" id="2.1.1.63"/>
    </reaction>
</comment>
<keyword evidence="6" id="KW-0808">Transferase</keyword>
<evidence type="ECO:0000256" key="2">
    <source>
        <dbReference type="ARBA" id="ARBA00008711"/>
    </source>
</evidence>
<accession>A0A7S0UVQ5</accession>
<dbReference type="InterPro" id="IPR036388">
    <property type="entry name" value="WH-like_DNA-bd_sf"/>
</dbReference>
<evidence type="ECO:0000256" key="3">
    <source>
        <dbReference type="ARBA" id="ARBA00011918"/>
    </source>
</evidence>
<evidence type="ECO:0000259" key="12">
    <source>
        <dbReference type="Pfam" id="PF01035"/>
    </source>
</evidence>
<dbReference type="CDD" id="cd06445">
    <property type="entry name" value="ATase"/>
    <property type="match status" value="1"/>
</dbReference>
<dbReference type="PANTHER" id="PTHR10815">
    <property type="entry name" value="METHYLATED-DNA--PROTEIN-CYSTEINE METHYLTRANSFERASE"/>
    <property type="match status" value="1"/>
</dbReference>
<evidence type="ECO:0000256" key="8">
    <source>
        <dbReference type="ARBA" id="ARBA00023204"/>
    </source>
</evidence>
<evidence type="ECO:0000256" key="5">
    <source>
        <dbReference type="ARBA" id="ARBA00022603"/>
    </source>
</evidence>
<dbReference type="NCBIfam" id="TIGR00589">
    <property type="entry name" value="ogt"/>
    <property type="match status" value="1"/>
</dbReference>
<dbReference type="PANTHER" id="PTHR10815:SF13">
    <property type="entry name" value="METHYLATED-DNA--PROTEIN-CYSTEINE METHYLTRANSFERASE"/>
    <property type="match status" value="1"/>
</dbReference>
<dbReference type="InterPro" id="IPR036217">
    <property type="entry name" value="MethylDNA_cys_MeTrfase_DNAb"/>
</dbReference>
<evidence type="ECO:0000256" key="9">
    <source>
        <dbReference type="ARBA" id="ARBA00030795"/>
    </source>
</evidence>
<evidence type="ECO:0000256" key="11">
    <source>
        <dbReference type="ARBA" id="ARBA00049348"/>
    </source>
</evidence>
<comment type="similarity">
    <text evidence="2">Belongs to the MGMT family.</text>
</comment>
<dbReference type="AlphaFoldDB" id="A0A7S0UVQ5"/>
<organism evidence="13">
    <name type="scientific">Polytomella parva</name>
    <dbReference type="NCBI Taxonomy" id="51329"/>
    <lineage>
        <taxon>Eukaryota</taxon>
        <taxon>Viridiplantae</taxon>
        <taxon>Chlorophyta</taxon>
        <taxon>core chlorophytes</taxon>
        <taxon>Chlorophyceae</taxon>
        <taxon>CS clade</taxon>
        <taxon>Chlamydomonadales</taxon>
        <taxon>Chlamydomonadaceae</taxon>
        <taxon>Polytomella</taxon>
    </lineage>
</organism>
<dbReference type="EC" id="2.1.1.63" evidence="3"/>
<dbReference type="SUPFAM" id="SSF46767">
    <property type="entry name" value="Methylated DNA-protein cysteine methyltransferase, C-terminal domain"/>
    <property type="match status" value="1"/>
</dbReference>
<keyword evidence="5" id="KW-0489">Methyltransferase</keyword>
<gene>
    <name evidence="13" type="ORF">PPAR00522_LOCUS6161</name>
</gene>
<dbReference type="GO" id="GO:0003908">
    <property type="term" value="F:methylated-DNA-[protein]-cysteine S-methyltransferase activity"/>
    <property type="evidence" value="ECO:0007669"/>
    <property type="project" value="UniProtKB-EC"/>
</dbReference>
<protein>
    <recommendedName>
        <fullName evidence="4">Methylated-DNA--protein-cysteine methyltransferase</fullName>
        <ecNumber evidence="3">2.1.1.63</ecNumber>
    </recommendedName>
    <alternativeName>
        <fullName evidence="9">6-O-methylguanine-DNA methyltransferase</fullName>
    </alternativeName>
    <alternativeName>
        <fullName evidence="10">O-6-methylguanine-DNA-alkyltransferase</fullName>
    </alternativeName>
</protein>
<proteinExistence type="inferred from homology"/>
<keyword evidence="7" id="KW-0227">DNA damage</keyword>
<evidence type="ECO:0000256" key="10">
    <source>
        <dbReference type="ARBA" id="ARBA00031621"/>
    </source>
</evidence>
<feature type="domain" description="Methylated-DNA-[protein]-cysteine S-methyltransferase DNA binding" evidence="12">
    <location>
        <begin position="15"/>
        <end position="99"/>
    </location>
</feature>
<reference evidence="13" key="1">
    <citation type="submission" date="2021-01" db="EMBL/GenBank/DDBJ databases">
        <authorList>
            <person name="Corre E."/>
            <person name="Pelletier E."/>
            <person name="Niang G."/>
            <person name="Scheremetjew M."/>
            <person name="Finn R."/>
            <person name="Kale V."/>
            <person name="Holt S."/>
            <person name="Cochrane G."/>
            <person name="Meng A."/>
            <person name="Brown T."/>
            <person name="Cohen L."/>
        </authorList>
    </citation>
    <scope>NUCLEOTIDE SEQUENCE</scope>
    <source>
        <strain evidence="13">SAG 63-3</strain>
    </source>
</reference>
<comment type="catalytic activity">
    <reaction evidence="1">
        <text>a 4-O-methyl-thymidine in DNA + L-cysteinyl-[protein] = a thymidine in DNA + S-methyl-L-cysteinyl-[protein]</text>
        <dbReference type="Rhea" id="RHEA:53428"/>
        <dbReference type="Rhea" id="RHEA-COMP:10131"/>
        <dbReference type="Rhea" id="RHEA-COMP:10132"/>
        <dbReference type="Rhea" id="RHEA-COMP:13555"/>
        <dbReference type="Rhea" id="RHEA-COMP:13556"/>
        <dbReference type="ChEBI" id="CHEBI:29950"/>
        <dbReference type="ChEBI" id="CHEBI:82612"/>
        <dbReference type="ChEBI" id="CHEBI:137386"/>
        <dbReference type="ChEBI" id="CHEBI:137387"/>
        <dbReference type="EC" id="2.1.1.63"/>
    </reaction>
</comment>
<keyword evidence="8" id="KW-0234">DNA repair</keyword>